<proteinExistence type="predicted"/>
<evidence type="ECO:0000313" key="2">
    <source>
        <dbReference type="EMBL" id="NZA01302.1"/>
    </source>
</evidence>
<reference evidence="2 3" key="1">
    <citation type="submission" date="2020-07" db="EMBL/GenBank/DDBJ databases">
        <authorList>
            <person name="Maaloum M."/>
        </authorList>
    </citation>
    <scope>NUCLEOTIDE SEQUENCE [LARGE SCALE GENOMIC DNA]</scope>
    <source>
        <strain evidence="2 3">GCS-AN-3</strain>
    </source>
</reference>
<dbReference type="AlphaFoldDB" id="A0A853ILZ3"/>
<feature type="region of interest" description="Disordered" evidence="1">
    <location>
        <begin position="122"/>
        <end position="143"/>
    </location>
</feature>
<protein>
    <submittedName>
        <fullName evidence="2">Uncharacterized protein</fullName>
    </submittedName>
</protein>
<evidence type="ECO:0000256" key="1">
    <source>
        <dbReference type="SAM" id="MobiDB-lite"/>
    </source>
</evidence>
<dbReference type="EMBL" id="JACCKX010000001">
    <property type="protein sequence ID" value="NZA01302.1"/>
    <property type="molecule type" value="Genomic_DNA"/>
</dbReference>
<accession>A0A853ILZ3</accession>
<dbReference type="Proteomes" id="UP000589716">
    <property type="component" value="Unassembled WGS sequence"/>
</dbReference>
<comment type="caution">
    <text evidence="2">The sequence shown here is derived from an EMBL/GenBank/DDBJ whole genome shotgun (WGS) entry which is preliminary data.</text>
</comment>
<sequence length="175" mass="16879">MPAPSPVTWAVPSSGKAASCVCTRAGLTPVMRVSICQVPAVLAGAAAAPSPVMGAEPAGVGAVAGCVAGGLTQRPVDSTLPPPTCALSARTVATPPCQVTSASNCSTGSWRWSHGPAARLARSASTAQPGAPPSGSGVTSSRPVSWVRGASAQMAPTSSARTRACASGSGCAAQG</sequence>
<organism evidence="2 3">
    <name type="scientific">Ottowia beijingensis</name>
    <dbReference type="NCBI Taxonomy" id="1207057"/>
    <lineage>
        <taxon>Bacteria</taxon>
        <taxon>Pseudomonadati</taxon>
        <taxon>Pseudomonadota</taxon>
        <taxon>Betaproteobacteria</taxon>
        <taxon>Burkholderiales</taxon>
        <taxon>Comamonadaceae</taxon>
        <taxon>Ottowia</taxon>
    </lineage>
</organism>
<evidence type="ECO:0000313" key="3">
    <source>
        <dbReference type="Proteomes" id="UP000589716"/>
    </source>
</evidence>
<keyword evidence="3" id="KW-1185">Reference proteome</keyword>
<gene>
    <name evidence="2" type="ORF">H0I39_05125</name>
</gene>
<name>A0A853ILZ3_9BURK</name>
<dbReference type="RefSeq" id="WP_180549793.1">
    <property type="nucleotide sequence ID" value="NZ_JACCKX010000001.1"/>
</dbReference>